<organism evidence="1 2">
    <name type="scientific">Streptomyces cinnabarinus</name>
    <dbReference type="NCBI Taxonomy" id="67287"/>
    <lineage>
        <taxon>Bacteria</taxon>
        <taxon>Bacillati</taxon>
        <taxon>Actinomycetota</taxon>
        <taxon>Actinomycetes</taxon>
        <taxon>Kitasatosporales</taxon>
        <taxon>Streptomycetaceae</taxon>
        <taxon>Streptomyces</taxon>
    </lineage>
</organism>
<dbReference type="InterPro" id="IPR016181">
    <property type="entry name" value="Acyl_CoA_acyltransferase"/>
</dbReference>
<keyword evidence="2" id="KW-1185">Reference proteome</keyword>
<evidence type="ECO:0000313" key="1">
    <source>
        <dbReference type="EMBL" id="WAZ21797.1"/>
    </source>
</evidence>
<protein>
    <submittedName>
        <fullName evidence="1">GNAT family N-acetyltransferase</fullName>
    </submittedName>
</protein>
<evidence type="ECO:0000313" key="2">
    <source>
        <dbReference type="Proteomes" id="UP001164439"/>
    </source>
</evidence>
<gene>
    <name evidence="1" type="ORF">STRCI_002996</name>
</gene>
<dbReference type="Gene3D" id="3.40.630.30">
    <property type="match status" value="1"/>
</dbReference>
<dbReference type="Proteomes" id="UP001164439">
    <property type="component" value="Chromosome"/>
</dbReference>
<dbReference type="SUPFAM" id="SSF55729">
    <property type="entry name" value="Acyl-CoA N-acyltransferases (Nat)"/>
    <property type="match status" value="1"/>
</dbReference>
<reference evidence="1" key="1">
    <citation type="submission" date="2022-12" db="EMBL/GenBank/DDBJ databases">
        <authorList>
            <person name="Ruckert C."/>
            <person name="Busche T."/>
            <person name="Kalinowski J."/>
            <person name="Wittmann C."/>
        </authorList>
    </citation>
    <scope>NUCLEOTIDE SEQUENCE</scope>
    <source>
        <strain evidence="1">DSM 40467</strain>
    </source>
</reference>
<name>A0ABY7KBB1_9ACTN</name>
<accession>A0ABY7KBB1</accession>
<sequence>MLSTNTTAFTSATGTLDPAAWQELAGAPLYTSAPWLSFCRSLYGDRAGAVHTGRDGAPAAGIAVTELRSEASNPFYRWSTPLTAAGLPTPGPTGLLVGQQSGYQTHLLHTPDTTPATAADAVTRAVRDLAATDDFRARVGRTDAGAAPSVGMFLSTADVRAFRAAAVTTEPLLLQLDAWIPVPEGGWDGYLAVLDERRRKWGRSCAPWSVKSERRKFAAAGYTVEHHRLADCVKDVGHLLAQTERRHGNDVDPDDCASTFAHQAAATDSRGEVLLCRDESGRAVGFCLFYEWRGAMYLRAVGFDYERLKGANEYFNLVYYRPLEIAAERGLSWYHAGIEAPEAKALRGAELRGLWLLDLTADSVLAGHGDTIRAANHAFLARAAADSRVVGRSVRQDVWDLAGTRPAEEE</sequence>
<dbReference type="RefSeq" id="WP_269659435.1">
    <property type="nucleotide sequence ID" value="NZ_CP114413.1"/>
</dbReference>
<dbReference type="EMBL" id="CP114413">
    <property type="protein sequence ID" value="WAZ21797.1"/>
    <property type="molecule type" value="Genomic_DNA"/>
</dbReference>
<proteinExistence type="predicted"/>